<dbReference type="Pfam" id="PF00366">
    <property type="entry name" value="Ribosomal_S17"/>
    <property type="match status" value="1"/>
</dbReference>
<keyword evidence="2 6" id="KW-0699">rRNA-binding</keyword>
<dbReference type="PANTHER" id="PTHR10744">
    <property type="entry name" value="40S RIBOSOMAL PROTEIN S11 FAMILY MEMBER"/>
    <property type="match status" value="1"/>
</dbReference>
<dbReference type="InterPro" id="IPR000266">
    <property type="entry name" value="Ribosomal_uS17"/>
</dbReference>
<dbReference type="OrthoDB" id="9811714at2"/>
<organism evidence="7 8">
    <name type="scientific">Estrella lausannensis</name>
    <dbReference type="NCBI Taxonomy" id="483423"/>
    <lineage>
        <taxon>Bacteria</taxon>
        <taxon>Pseudomonadati</taxon>
        <taxon>Chlamydiota</taxon>
        <taxon>Chlamydiia</taxon>
        <taxon>Parachlamydiales</taxon>
        <taxon>Candidatus Criblamydiaceae</taxon>
        <taxon>Estrella</taxon>
    </lineage>
</organism>
<dbReference type="HAMAP" id="MF_01345_B">
    <property type="entry name" value="Ribosomal_uS17_B"/>
    <property type="match status" value="1"/>
</dbReference>
<dbReference type="SUPFAM" id="SSF50249">
    <property type="entry name" value="Nucleic acid-binding proteins"/>
    <property type="match status" value="1"/>
</dbReference>
<evidence type="ECO:0000313" key="8">
    <source>
        <dbReference type="Proteomes" id="UP000220251"/>
    </source>
</evidence>
<gene>
    <name evidence="6 7" type="primary">rpsQ</name>
    <name evidence="7" type="ORF">ELAC_0501</name>
</gene>
<dbReference type="Gene3D" id="2.40.50.140">
    <property type="entry name" value="Nucleic acid-binding proteins"/>
    <property type="match status" value="1"/>
</dbReference>
<name>A0A0H5DNG0_9BACT</name>
<dbReference type="CDD" id="cd00364">
    <property type="entry name" value="Ribosomal_uS17"/>
    <property type="match status" value="1"/>
</dbReference>
<dbReference type="PRINTS" id="PR00973">
    <property type="entry name" value="RIBOSOMALS17"/>
</dbReference>
<dbReference type="GO" id="GO:0019843">
    <property type="term" value="F:rRNA binding"/>
    <property type="evidence" value="ECO:0007669"/>
    <property type="project" value="UniProtKB-UniRule"/>
</dbReference>
<protein>
    <recommendedName>
        <fullName evidence="6">Small ribosomal subunit protein uS17</fullName>
    </recommendedName>
</protein>
<comment type="subunit">
    <text evidence="6">Part of the 30S ribosomal subunit.</text>
</comment>
<dbReference type="AlphaFoldDB" id="A0A0H5DNG0"/>
<dbReference type="NCBIfam" id="NF004123">
    <property type="entry name" value="PRK05610.1"/>
    <property type="match status" value="1"/>
</dbReference>
<dbReference type="RefSeq" id="WP_098037704.1">
    <property type="nucleotide sequence ID" value="NZ_CWGJ01000006.1"/>
</dbReference>
<dbReference type="PANTHER" id="PTHR10744:SF1">
    <property type="entry name" value="SMALL RIBOSOMAL SUBUNIT PROTEIN US17M"/>
    <property type="match status" value="1"/>
</dbReference>
<evidence type="ECO:0000256" key="2">
    <source>
        <dbReference type="ARBA" id="ARBA00022730"/>
    </source>
</evidence>
<dbReference type="InterPro" id="IPR019984">
    <property type="entry name" value="Ribosomal_uS17_bact/chlr"/>
</dbReference>
<comment type="function">
    <text evidence="6">One of the primary rRNA binding proteins, it binds specifically to the 5'-end of 16S ribosomal RNA.</text>
</comment>
<proteinExistence type="inferred from homology"/>
<dbReference type="EMBL" id="CWGJ01000006">
    <property type="protein sequence ID" value="CRX37856.1"/>
    <property type="molecule type" value="Genomic_DNA"/>
</dbReference>
<dbReference type="GO" id="GO:0003735">
    <property type="term" value="F:structural constituent of ribosome"/>
    <property type="evidence" value="ECO:0007669"/>
    <property type="project" value="UniProtKB-UniRule"/>
</dbReference>
<dbReference type="Proteomes" id="UP000220251">
    <property type="component" value="Unassembled WGS sequence"/>
</dbReference>
<sequence length="82" mass="9684">MDSTRDNKRKVKQGIVISNKMQKTVVVSVERVTRHPRYEKVITLRKKYYAHHEGSPLEIGQKVTIQETRPLSKLKRWRVVAE</sequence>
<dbReference type="NCBIfam" id="TIGR03635">
    <property type="entry name" value="uS17_bact"/>
    <property type="match status" value="1"/>
</dbReference>
<dbReference type="GO" id="GO:0022627">
    <property type="term" value="C:cytosolic small ribosomal subunit"/>
    <property type="evidence" value="ECO:0007669"/>
    <property type="project" value="UniProtKB-UniRule"/>
</dbReference>
<evidence type="ECO:0000256" key="4">
    <source>
        <dbReference type="ARBA" id="ARBA00022980"/>
    </source>
</evidence>
<comment type="similarity">
    <text evidence="1 6">Belongs to the universal ribosomal protein uS17 family.</text>
</comment>
<accession>A0A0H5DNG0</accession>
<evidence type="ECO:0000256" key="1">
    <source>
        <dbReference type="ARBA" id="ARBA00010254"/>
    </source>
</evidence>
<evidence type="ECO:0000256" key="3">
    <source>
        <dbReference type="ARBA" id="ARBA00022884"/>
    </source>
</evidence>
<dbReference type="GO" id="GO:0006412">
    <property type="term" value="P:translation"/>
    <property type="evidence" value="ECO:0007669"/>
    <property type="project" value="UniProtKB-UniRule"/>
</dbReference>
<evidence type="ECO:0000256" key="5">
    <source>
        <dbReference type="ARBA" id="ARBA00023274"/>
    </source>
</evidence>
<keyword evidence="4 6" id="KW-0689">Ribosomal protein</keyword>
<reference evidence="8" key="1">
    <citation type="submission" date="2015-06" db="EMBL/GenBank/DDBJ databases">
        <authorList>
            <person name="Bertelli C."/>
        </authorList>
    </citation>
    <scope>NUCLEOTIDE SEQUENCE [LARGE SCALE GENOMIC DNA]</scope>
    <source>
        <strain evidence="8">CRIB-30</strain>
    </source>
</reference>
<evidence type="ECO:0000313" key="7">
    <source>
        <dbReference type="EMBL" id="CRX37856.1"/>
    </source>
</evidence>
<evidence type="ECO:0000256" key="6">
    <source>
        <dbReference type="HAMAP-Rule" id="MF_01345"/>
    </source>
</evidence>
<keyword evidence="5 6" id="KW-0687">Ribonucleoprotein</keyword>
<keyword evidence="3 6" id="KW-0694">RNA-binding</keyword>
<keyword evidence="8" id="KW-1185">Reference proteome</keyword>
<dbReference type="InterPro" id="IPR012340">
    <property type="entry name" value="NA-bd_OB-fold"/>
</dbReference>